<gene>
    <name evidence="2" type="ORF">DM02DRAFT_613589</name>
</gene>
<dbReference type="AlphaFoldDB" id="A0A2V1DU40"/>
<dbReference type="Proteomes" id="UP000244855">
    <property type="component" value="Unassembled WGS sequence"/>
</dbReference>
<dbReference type="STRING" id="97972.A0A2V1DU40"/>
<keyword evidence="1" id="KW-0812">Transmembrane</keyword>
<dbReference type="OrthoDB" id="5322539at2759"/>
<feature type="transmembrane region" description="Helical" evidence="1">
    <location>
        <begin position="213"/>
        <end position="235"/>
    </location>
</feature>
<sequence length="314" mass="35360">MASPSSKEDFTDTAPMLPYTMSYYTCRLRNASVNTAISINNNVQSIETSILREEDVVVWWNGGAEYRGDWRNKADNYFHWYNYLDDQTRGAVVYTYTESNFQTSNGSPVAGKNSGWGGPDESKRPKMDPIILGAAKDYQAMRKRWLHDPHPQSFPSVPNEWKKDKNLTALIEEFSLNASLSLMSDPEFCEQVETKVNRTLWVNKYTYEPQNLLIAYGCSILACLLATIAGCCAIYTNGESYDNHFSTISRAVQSPDIALLFNESESPASATTSGARWKEDVVARTRIRLHVSNKTERFRIEGGDTESKSLSTSS</sequence>
<accession>A0A2V1DU40</accession>
<evidence type="ECO:0000256" key="1">
    <source>
        <dbReference type="SAM" id="Phobius"/>
    </source>
</evidence>
<protein>
    <submittedName>
        <fullName evidence="2">Uncharacterized protein</fullName>
    </submittedName>
</protein>
<reference evidence="2 3" key="1">
    <citation type="journal article" date="2018" name="Sci. Rep.">
        <title>Comparative genomics provides insights into the lifestyle and reveals functional heterogeneity of dark septate endophytic fungi.</title>
        <authorList>
            <person name="Knapp D.G."/>
            <person name="Nemeth J.B."/>
            <person name="Barry K."/>
            <person name="Hainaut M."/>
            <person name="Henrissat B."/>
            <person name="Johnson J."/>
            <person name="Kuo A."/>
            <person name="Lim J.H.P."/>
            <person name="Lipzen A."/>
            <person name="Nolan M."/>
            <person name="Ohm R.A."/>
            <person name="Tamas L."/>
            <person name="Grigoriev I.V."/>
            <person name="Spatafora J.W."/>
            <person name="Nagy L.G."/>
            <person name="Kovacs G.M."/>
        </authorList>
    </citation>
    <scope>NUCLEOTIDE SEQUENCE [LARGE SCALE GENOMIC DNA]</scope>
    <source>
        <strain evidence="2 3">DSE2036</strain>
    </source>
</reference>
<keyword evidence="1" id="KW-1133">Transmembrane helix</keyword>
<proteinExistence type="predicted"/>
<organism evidence="2 3">
    <name type="scientific">Periconia macrospinosa</name>
    <dbReference type="NCBI Taxonomy" id="97972"/>
    <lineage>
        <taxon>Eukaryota</taxon>
        <taxon>Fungi</taxon>
        <taxon>Dikarya</taxon>
        <taxon>Ascomycota</taxon>
        <taxon>Pezizomycotina</taxon>
        <taxon>Dothideomycetes</taxon>
        <taxon>Pleosporomycetidae</taxon>
        <taxon>Pleosporales</taxon>
        <taxon>Massarineae</taxon>
        <taxon>Periconiaceae</taxon>
        <taxon>Periconia</taxon>
    </lineage>
</organism>
<keyword evidence="3" id="KW-1185">Reference proteome</keyword>
<evidence type="ECO:0000313" key="2">
    <source>
        <dbReference type="EMBL" id="PVI01566.1"/>
    </source>
</evidence>
<name>A0A2V1DU40_9PLEO</name>
<keyword evidence="1" id="KW-0472">Membrane</keyword>
<evidence type="ECO:0000313" key="3">
    <source>
        <dbReference type="Proteomes" id="UP000244855"/>
    </source>
</evidence>
<dbReference type="EMBL" id="KZ805356">
    <property type="protein sequence ID" value="PVI01566.1"/>
    <property type="molecule type" value="Genomic_DNA"/>
</dbReference>